<name>A0A5R8YM10_9ACTN</name>
<dbReference type="EMBL" id="VANP01000013">
    <property type="protein sequence ID" value="TLP54492.1"/>
    <property type="molecule type" value="Genomic_DNA"/>
</dbReference>
<proteinExistence type="predicted"/>
<accession>A0A5R8YM10</accession>
<reference evidence="1" key="1">
    <citation type="submission" date="2019-05" db="EMBL/GenBank/DDBJ databases">
        <title>Isolation, diversity and antifungal activity of Actinobacteria from wheat.</title>
        <authorList>
            <person name="Yu B."/>
        </authorList>
    </citation>
    <scope>NUCLEOTIDE SEQUENCE [LARGE SCALE GENOMIC DNA]</scope>
    <source>
        <strain evidence="1">NEAU-HEGS1-5</strain>
    </source>
</reference>
<evidence type="ECO:0000313" key="1">
    <source>
        <dbReference type="EMBL" id="TLP54492.1"/>
    </source>
</evidence>
<comment type="caution">
    <text evidence="1">The sequence shown here is derived from an EMBL/GenBank/DDBJ whole genome shotgun (WGS) entry which is preliminary data.</text>
</comment>
<organism evidence="1 2">
    <name type="scientific">Microbispora triticiradicis</name>
    <dbReference type="NCBI Taxonomy" id="2200763"/>
    <lineage>
        <taxon>Bacteria</taxon>
        <taxon>Bacillati</taxon>
        <taxon>Actinomycetota</taxon>
        <taxon>Actinomycetes</taxon>
        <taxon>Streptosporangiales</taxon>
        <taxon>Streptosporangiaceae</taxon>
        <taxon>Microbispora</taxon>
    </lineage>
</organism>
<gene>
    <name evidence="1" type="ORF">FED44_27390</name>
</gene>
<dbReference type="OrthoDB" id="291940at2"/>
<keyword evidence="2" id="KW-1185">Reference proteome</keyword>
<evidence type="ECO:0000313" key="2">
    <source>
        <dbReference type="Proteomes" id="UP000309033"/>
    </source>
</evidence>
<dbReference type="AlphaFoldDB" id="A0A5R8YM10"/>
<protein>
    <submittedName>
        <fullName evidence="1">Uncharacterized protein</fullName>
    </submittedName>
</protein>
<dbReference type="Proteomes" id="UP000309033">
    <property type="component" value="Unassembled WGS sequence"/>
</dbReference>
<sequence length="182" mass="20388">MPTSEPITAFDEFLENLDFARGLVKAGRALAAMRAGVVDVEDMYRAAWSQSVAGLDHWITREITERAVVLALNPELPRPPRFSKLEIPVDAFERVCQGNGEVGEVLRRCWGERFARSTHQRPAQIKEGLSHVVEGDLWRKVAEGGITAFMARSRSHEPRQHGIGTTIPECADEVRNRLCKGR</sequence>